<dbReference type="HOGENOM" id="CLU_2319271_0_0_3"/>
<accession>Q117J4</accession>
<gene>
    <name evidence="1" type="ordered locus">Tery_0936</name>
</gene>
<proteinExistence type="predicted"/>
<dbReference type="STRING" id="203124.Tery_0936"/>
<evidence type="ECO:0000313" key="1">
    <source>
        <dbReference type="EMBL" id="ABG50330.1"/>
    </source>
</evidence>
<sequence length="99" mass="10912">MKVVFNSNATIQAVETAVKNIVYQNISDNPKNGTRTLEIKITDGDGDNKSSNTLNRIVNVNSINQPPILTVPENQTAKEDKNSISKELVLKILTEITFV</sequence>
<protein>
    <submittedName>
        <fullName evidence="1">Uncharacterized protein</fullName>
    </submittedName>
</protein>
<name>Q117J4_TRIEI</name>
<organism evidence="1">
    <name type="scientific">Trichodesmium erythraeum (strain IMS101)</name>
    <dbReference type="NCBI Taxonomy" id="203124"/>
    <lineage>
        <taxon>Bacteria</taxon>
        <taxon>Bacillati</taxon>
        <taxon>Cyanobacteriota</taxon>
        <taxon>Cyanophyceae</taxon>
        <taxon>Oscillatoriophycideae</taxon>
        <taxon>Oscillatoriales</taxon>
        <taxon>Microcoleaceae</taxon>
        <taxon>Trichodesmium</taxon>
    </lineage>
</organism>
<dbReference type="RefSeq" id="WP_011610720.1">
    <property type="nucleotide sequence ID" value="NC_008312.1"/>
</dbReference>
<dbReference type="EMBL" id="CP000393">
    <property type="protein sequence ID" value="ABG50330.1"/>
    <property type="molecule type" value="Genomic_DNA"/>
</dbReference>
<dbReference type="AlphaFoldDB" id="Q117J4"/>
<reference evidence="1" key="1">
    <citation type="submission" date="2006-06" db="EMBL/GenBank/DDBJ databases">
        <title>Complete sequence of Trichodesmium erythraeum IMS101.</title>
        <authorList>
            <consortium name="US DOE Joint Genome Institute"/>
            <person name="Copeland A."/>
            <person name="Lucas S."/>
            <person name="Lapidus A."/>
            <person name="Barry K."/>
            <person name="Detter J.C."/>
            <person name="Glavina del Rio T."/>
            <person name="Hammon N."/>
            <person name="Israni S."/>
            <person name="Dalin E."/>
            <person name="Tice H."/>
            <person name="Pitluck S."/>
            <person name="Kiss H."/>
            <person name="Munk A.C."/>
            <person name="Brettin T."/>
            <person name="Bruce D."/>
            <person name="Han C."/>
            <person name="Tapia R."/>
            <person name="Gilna P."/>
            <person name="Schmutz J."/>
            <person name="Larimer F."/>
            <person name="Land M."/>
            <person name="Hauser L."/>
            <person name="Kyrpides N."/>
            <person name="Kim E."/>
            <person name="Richardson P."/>
        </authorList>
    </citation>
    <scope>NUCLEOTIDE SEQUENCE [LARGE SCALE GENOMIC DNA]</scope>
    <source>
        <strain evidence="1">IMS101</strain>
    </source>
</reference>
<dbReference type="KEGG" id="ter:Tery_0936"/>
<dbReference type="OrthoDB" id="472975at2"/>